<accession>A0A315UP81</accession>
<dbReference type="Pfam" id="PF01851">
    <property type="entry name" value="PC_rep"/>
    <property type="match status" value="1"/>
</dbReference>
<keyword evidence="9" id="KW-0131">Cell cycle</keyword>
<keyword evidence="6" id="KW-0677">Repeat</keyword>
<name>A0A315UP81_GAMAF</name>
<feature type="domain" description="Anaphase-promoting complex subunit 1 N-terminal" evidence="16">
    <location>
        <begin position="181"/>
        <end position="290"/>
    </location>
</feature>
<dbReference type="Pfam" id="PF18122">
    <property type="entry name" value="APC1_C"/>
    <property type="match status" value="1"/>
</dbReference>
<dbReference type="GO" id="GO:0060090">
    <property type="term" value="F:molecular adaptor activity"/>
    <property type="evidence" value="ECO:0007669"/>
    <property type="project" value="TreeGrafter"/>
</dbReference>
<evidence type="ECO:0000256" key="10">
    <source>
        <dbReference type="ARBA" id="ARBA00045696"/>
    </source>
</evidence>
<evidence type="ECO:0000256" key="2">
    <source>
        <dbReference type="ARBA" id="ARBA00010547"/>
    </source>
</evidence>
<comment type="caution">
    <text evidence="20">The sequence shown here is derived from an EMBL/GenBank/DDBJ whole genome shotgun (WGS) entry which is preliminary data.</text>
</comment>
<evidence type="ECO:0000256" key="6">
    <source>
        <dbReference type="ARBA" id="ARBA00022737"/>
    </source>
</evidence>
<comment type="similarity">
    <text evidence="2">Belongs to the APC1 family.</text>
</comment>
<reference evidence="20 21" key="1">
    <citation type="journal article" date="2018" name="G3 (Bethesda)">
        <title>A High-Quality Reference Genome for the Invasive Mosquitofish Gambusia affinis Using a Chicago Library.</title>
        <authorList>
            <person name="Hoffberg S.L."/>
            <person name="Troendle N.J."/>
            <person name="Glenn T.C."/>
            <person name="Mahmud O."/>
            <person name="Louha S."/>
            <person name="Chalopin D."/>
            <person name="Bennetzen J.L."/>
            <person name="Mauricio R."/>
        </authorList>
    </citation>
    <scope>NUCLEOTIDE SEQUENCE [LARGE SCALE GENOMIC DNA]</scope>
    <source>
        <strain evidence="20">NE01/NJP1002.9</strain>
        <tissue evidence="20">Muscle</tissue>
    </source>
</reference>
<evidence type="ECO:0000259" key="19">
    <source>
        <dbReference type="Pfam" id="PF21282"/>
    </source>
</evidence>
<dbReference type="InterPro" id="IPR046794">
    <property type="entry name" value="Apc1_MidN"/>
</dbReference>
<dbReference type="FunFam" id="1.25.10.10:FF:000075">
    <property type="entry name" value="Anaphase promoting complex subunit 1"/>
    <property type="match status" value="1"/>
</dbReference>
<keyword evidence="7" id="KW-0498">Mitosis</keyword>
<dbReference type="PANTHER" id="PTHR12827:SF3">
    <property type="entry name" value="ANAPHASE-PROMOTING COMPLEX SUBUNIT 1"/>
    <property type="match status" value="1"/>
</dbReference>
<dbReference type="GO" id="GO:0070979">
    <property type="term" value="P:protein K11-linked ubiquitination"/>
    <property type="evidence" value="ECO:0007669"/>
    <property type="project" value="TreeGrafter"/>
</dbReference>
<comment type="pathway">
    <text evidence="1">Protein modification; protein ubiquitination.</text>
</comment>
<evidence type="ECO:0000256" key="1">
    <source>
        <dbReference type="ARBA" id="ARBA00004906"/>
    </source>
</evidence>
<dbReference type="Pfam" id="PF20518">
    <property type="entry name" value="Apc1_MidN"/>
    <property type="match status" value="1"/>
</dbReference>
<evidence type="ECO:0000256" key="13">
    <source>
        <dbReference type="ARBA" id="ARBA00081422"/>
    </source>
</evidence>
<dbReference type="GO" id="GO:0051301">
    <property type="term" value="P:cell division"/>
    <property type="evidence" value="ECO:0007669"/>
    <property type="project" value="UniProtKB-KW"/>
</dbReference>
<feature type="domain" description="Anaphase-promoting complex subunit 1 beta-sandwich" evidence="19">
    <location>
        <begin position="1760"/>
        <end position="1845"/>
    </location>
</feature>
<evidence type="ECO:0000256" key="11">
    <source>
        <dbReference type="ARBA" id="ARBA00061970"/>
    </source>
</evidence>
<proteinExistence type="inferred from homology"/>
<evidence type="ECO:0000313" key="20">
    <source>
        <dbReference type="EMBL" id="PWA14057.1"/>
    </source>
</evidence>
<dbReference type="InterPro" id="IPR048971">
    <property type="entry name" value="Apc1_3rd"/>
</dbReference>
<feature type="domain" description="Anaphase-promoting complex subunit 1 C-terminal" evidence="17">
    <location>
        <begin position="1879"/>
        <end position="2035"/>
    </location>
</feature>
<evidence type="ECO:0000259" key="17">
    <source>
        <dbReference type="Pfam" id="PF18122"/>
    </source>
</evidence>
<dbReference type="Pfam" id="PF21282">
    <property type="entry name" value="APC1_3rd"/>
    <property type="match status" value="1"/>
</dbReference>
<evidence type="ECO:0000259" key="18">
    <source>
        <dbReference type="Pfam" id="PF20518"/>
    </source>
</evidence>
<evidence type="ECO:0000256" key="9">
    <source>
        <dbReference type="ARBA" id="ARBA00023306"/>
    </source>
</evidence>
<evidence type="ECO:0000256" key="7">
    <source>
        <dbReference type="ARBA" id="ARBA00022776"/>
    </source>
</evidence>
<evidence type="ECO:0000256" key="5">
    <source>
        <dbReference type="ARBA" id="ARBA00022618"/>
    </source>
</evidence>
<dbReference type="InterPro" id="IPR049255">
    <property type="entry name" value="Apc1_N"/>
</dbReference>
<protein>
    <recommendedName>
        <fullName evidence="3">Anaphase-promoting complex subunit 1</fullName>
    </recommendedName>
    <alternativeName>
        <fullName evidence="14">Cyclosome subunit 1</fullName>
    </alternativeName>
    <alternativeName>
        <fullName evidence="12">Mitotic checkpoint regulator</fullName>
    </alternativeName>
    <alternativeName>
        <fullName evidence="13">Testis-specific gene 24 protein</fullName>
    </alternativeName>
</protein>
<evidence type="ECO:0000313" key="21">
    <source>
        <dbReference type="Proteomes" id="UP000250572"/>
    </source>
</evidence>
<keyword evidence="21" id="KW-1185">Reference proteome</keyword>
<evidence type="ECO:0000256" key="3">
    <source>
        <dbReference type="ARBA" id="ARBA00016070"/>
    </source>
</evidence>
<sequence length="2093" mass="230888">MVAVTQRVQITAGSLMGRSGVSLPLSLVSVSSECRWQVDRWSAAAERHAIKKTFSHELHQHREARTFVMVALNFLRCAAIVCAGSPANLSTSVRITKKVVYEETATMIAAGDLQSFVPFGREHCRNHPNAFNLQLRELQPASELWSSDGAAGLVGSLQEVSLQERERESWQLRKGCTGVKEDEGEFEEELYTAGNMAVWSQGSSTQASSVYKAFTVDSPVQQALWCNFAVPQNNNDAEEVEQMVCIVQSSCINVHTVTGKDFISPLPFQVLNVWATKFGLLLERKNAANDTQPNPPGEPLPTVFSMLHPLDEIAPIVCKPSGPFEGSRVQYVSDSNMKIVFTCCQPSIVVSYDTVQGTHTVWALRKVTHDERSMVLRCPTEPAGTPLGLMASGFPASYLRNASHLDSPGGSGGSGGLGSAAGISSAFSSPLHYSALHSHPSRIMTSSPGVHSRVPSPSISIMAALSRSHTPGMAAPSFSGASRFNTSFHSPSPRGHHGLLPSPNSTANESMVMPELEPIIPDLCVEQLWSEPISAGCQREMSSQASKVFLTSDLCENHYLCFLVESHQHLRCVKFIESNDATQLIFPSVTTIPAKDAAPLQNIDAMLVLEACGSLVIYTGITRVSKVHLPSPLSHSISLTNHRPYLSTPVETVSTPANAGSRHIHRLNEDAMPSPVSELKSLNIRQHEASFFEDFSFQQATPYILSLRDPVCNRVTLELSSGVMLRICIPEIATSELVRKCLQAIRFILPKEVAMKVLVKWYNIYNAPGGPSAHAEWSQFVTCFMTLMGYNTERLAWTRHLQFEVPLSPVIAAKKARPSDGGSDEDWDYLLASHYHRQINSQPVCGSVDPNNVPVAEKEDPFSVNSPSSSSLKLESSAPLFPHIPALFGVLHLLYQELQLDELHRARASSLVCLLQQLARDLQLEEYVDLYWRDYPSLISCYTESCIIDQAVIGQMHRPSFLSSDPPCVFNWLSSCLRGEESPPFPYLPGVCQRTKLLVLSYALYVIGDDNATSTNIWKYLLKLSAGMFHCLFLYQMLGFCSSRAPISQPLVKIAEQSSVKVRFSSESLAEQLVVWLASQGFTLKDLESVPFGVALPIREAIYRCREQPSSDWPEEVCLLIGRQDLTKQAHKMTLAKSKASVGSGFSLVPPASSEADEEEDGMSDIIHEVTGLIWSQDLRIQEVRRLLQSSRPVRVSVVQQPEVSDHEYIEEKENKLLQLCQRTMALPVGRGLFTLFSYHPVPTEPLPLPKLNLTGRAPPRNGMVDLNSGNIDVPPNMTNWPSFHNGVAAGLKIAPASQVDSAWIAYNKPKSPELANEYAGFLMALGLNGHLTKLATLNIHDYLTKGHEMTSIGLLLGVSSAKLGTMDMSITRLLSIHIPALLPPTSTELDVPHNVQVAAVIGIGLVYQGTGHRHNAEVLLSEIGRPPGPEMEYCTDRESYSLAAGLALGMVCLGHGSNLIGMTDLNVPEQLYQYMVGGHRRAQAGASRERHKSPSYQIKEGDTINVDVTCPGATLALAMIYLKTNNRSIADWLKPPDTWFLLDFIKPEFLLLRTLARCIIMWDEILPNTEWVKSNIPQIMRGNFDPSEDINMDTMAQAQDYITSGACMALGLRFAGSANSDAFDCLYEFAKTFMKMMSFAGTAAVGAQMGYYNLQTCLSMILLAMSMVMAGTGNLKVLQLCRFFHKRTGGEMNYGFHMAHHMALGLLFLGGGRYTLSTSNSAIAALLCALYPHFPAHSTDNRYHLQALRHLTVLAAEPRLLVPVDVDSLKPCYALLEVTYKGTKWYNETTVELMAPTLLPELHLLKEVKVKGPRYWELSLDLSKETQHLKSILVRDGVLYVKLRAGQLPYKDDPQGWKSLLATAVSHRNSGVTAFKPEAISTFTSEPALISFAEFFCKTSEGLKSRDDSLMLFSAMLYECVTQECPEMLPTYIAIEQAVGALRQGDLQQTFPLWQLRLVVELWDSRVLRGLANKHDTLLTSEFLPVMKNAVDVALDNWLKDHSSVVRSYMRGEVLSRDPQSIMLACFLVYRSIPCCRNMQANLEGCNSFADLLLRSSQLGIPLRDLLRLVPVLLSSASGSQSLLFPLPAFSS</sequence>
<evidence type="ECO:0000256" key="14">
    <source>
        <dbReference type="ARBA" id="ARBA00082692"/>
    </source>
</evidence>
<keyword evidence="8" id="KW-0833">Ubl conjugation pathway</keyword>
<dbReference type="FunFam" id="1.25.10.10:FF:000103">
    <property type="entry name" value="Anaphase promoting complex subunit 1"/>
    <property type="match status" value="1"/>
</dbReference>
<dbReference type="STRING" id="33528.ENSGAFP00000018228"/>
<dbReference type="Gene3D" id="1.25.10.10">
    <property type="entry name" value="Leucine-rich Repeat Variant"/>
    <property type="match status" value="2"/>
</dbReference>
<comment type="function">
    <text evidence="10">Component of the anaphase promoting complex/cyclosome (APC/C), a cell cycle-regulated E3 ubiquitin ligase that controls progression through mitosis and the G1 phase of the cell cycle. The APC/C complex acts by mediating ubiquitination and subsequent degradation of target proteins: it mainly mediates the formation of 'Lys-11'-linked polyubiquitin chains and, to a lower extent, the formation of 'Lys-48'- and 'Lys-63'-linked polyubiquitin chains. The APC/C complex catalyzes assembly of branched 'Lys-11'-/'Lys-48'-linked branched ubiquitin chains on target proteins.</text>
</comment>
<dbReference type="GO" id="GO:0031145">
    <property type="term" value="P:anaphase-promoting complex-dependent catabolic process"/>
    <property type="evidence" value="ECO:0007669"/>
    <property type="project" value="TreeGrafter"/>
</dbReference>
<keyword evidence="4" id="KW-0597">Phosphoprotein</keyword>
<evidence type="ECO:0000256" key="8">
    <source>
        <dbReference type="ARBA" id="ARBA00022786"/>
    </source>
</evidence>
<dbReference type="EMBL" id="NHOQ01002889">
    <property type="protein sequence ID" value="PWA14057.1"/>
    <property type="molecule type" value="Genomic_DNA"/>
</dbReference>
<dbReference type="GO" id="GO:0007091">
    <property type="term" value="P:metaphase/anaphase transition of mitotic cell cycle"/>
    <property type="evidence" value="ECO:0007669"/>
    <property type="project" value="TreeGrafter"/>
</dbReference>
<gene>
    <name evidence="20" type="ORF">CCH79_00015790</name>
</gene>
<evidence type="ECO:0000256" key="4">
    <source>
        <dbReference type="ARBA" id="ARBA00022553"/>
    </source>
</evidence>
<dbReference type="PANTHER" id="PTHR12827">
    <property type="entry name" value="MEIOTIC CHECKPOINT REGULATOR TSG24 FAMILY MEMBER"/>
    <property type="match status" value="1"/>
</dbReference>
<feature type="region of interest" description="Disordered" evidence="15">
    <location>
        <begin position="485"/>
        <end position="508"/>
    </location>
</feature>
<evidence type="ECO:0000256" key="12">
    <source>
        <dbReference type="ARBA" id="ARBA00075907"/>
    </source>
</evidence>
<feature type="domain" description="Anaphase-promoting complex subunit 1 middle" evidence="18">
    <location>
        <begin position="787"/>
        <end position="1128"/>
    </location>
</feature>
<feature type="domain" description="Anaphase-promoting complex subunit 1 N-terminal" evidence="16">
    <location>
        <begin position="604"/>
        <end position="783"/>
    </location>
</feature>
<dbReference type="InterPro" id="IPR011989">
    <property type="entry name" value="ARM-like"/>
</dbReference>
<dbReference type="GO" id="GO:0005680">
    <property type="term" value="C:anaphase-promoting complex"/>
    <property type="evidence" value="ECO:0007669"/>
    <property type="project" value="InterPro"/>
</dbReference>
<evidence type="ECO:0000259" key="16">
    <source>
        <dbReference type="Pfam" id="PF12859"/>
    </source>
</evidence>
<dbReference type="InterPro" id="IPR041221">
    <property type="entry name" value="APC1_C"/>
</dbReference>
<dbReference type="InterPro" id="IPR024990">
    <property type="entry name" value="Apc1"/>
</dbReference>
<comment type="subunit">
    <text evidence="11">The mammalian APC/C is composed at least of 14 distinct subunits ANAPC1, ANAPC2, CDC27/APC3, ANAPC4, ANAPC5, CDC16/APC6, ANAPC7, CDC23/APC8, ANAPC10, ANAPC11, CDC26/APC12, ANAPC13, ANAPC15 and ANAPC16 that assemble into a complex of at least 19 chains with a combined molecular mass of around 1.2 MDa; APC/C interacts with FZR1 and FBXO5.</text>
</comment>
<organism evidence="20 21">
    <name type="scientific">Gambusia affinis</name>
    <name type="common">Western mosquitofish</name>
    <name type="synonym">Heterandria affinis</name>
    <dbReference type="NCBI Taxonomy" id="33528"/>
    <lineage>
        <taxon>Eukaryota</taxon>
        <taxon>Metazoa</taxon>
        <taxon>Chordata</taxon>
        <taxon>Craniata</taxon>
        <taxon>Vertebrata</taxon>
        <taxon>Euteleostomi</taxon>
        <taxon>Actinopterygii</taxon>
        <taxon>Neopterygii</taxon>
        <taxon>Teleostei</taxon>
        <taxon>Neoteleostei</taxon>
        <taxon>Acanthomorphata</taxon>
        <taxon>Ovalentaria</taxon>
        <taxon>Atherinomorphae</taxon>
        <taxon>Cyprinodontiformes</taxon>
        <taxon>Poeciliidae</taxon>
        <taxon>Poeciliinae</taxon>
        <taxon>Gambusia</taxon>
    </lineage>
</organism>
<dbReference type="Proteomes" id="UP000250572">
    <property type="component" value="Unassembled WGS sequence"/>
</dbReference>
<keyword evidence="5" id="KW-0132">Cell division</keyword>
<dbReference type="InterPro" id="IPR002015">
    <property type="entry name" value="Proteasome/cyclosome_rpt"/>
</dbReference>
<evidence type="ECO:0000256" key="15">
    <source>
        <dbReference type="SAM" id="MobiDB-lite"/>
    </source>
</evidence>
<dbReference type="Pfam" id="PF12859">
    <property type="entry name" value="ANAPC1"/>
    <property type="match status" value="2"/>
</dbReference>